<evidence type="ECO:0000259" key="6">
    <source>
        <dbReference type="Pfam" id="PF08281"/>
    </source>
</evidence>
<evidence type="ECO:0000256" key="3">
    <source>
        <dbReference type="ARBA" id="ARBA00023082"/>
    </source>
</evidence>
<reference evidence="7" key="2">
    <citation type="submission" date="2020-09" db="EMBL/GenBank/DDBJ databases">
        <authorList>
            <person name="Sun Q."/>
            <person name="Kim S."/>
        </authorList>
    </citation>
    <scope>NUCLEOTIDE SEQUENCE</scope>
    <source>
        <strain evidence="7">KCTC 12368</strain>
    </source>
</reference>
<dbReference type="InterPro" id="IPR007627">
    <property type="entry name" value="RNA_pol_sigma70_r2"/>
</dbReference>
<protein>
    <submittedName>
        <fullName evidence="7">DNA-directed RNA polymerase sigma-70 factor</fullName>
    </submittedName>
</protein>
<dbReference type="InterPro" id="IPR039425">
    <property type="entry name" value="RNA_pol_sigma-70-like"/>
</dbReference>
<dbReference type="RefSeq" id="WP_018474405.1">
    <property type="nucleotide sequence ID" value="NZ_BMWX01000001.1"/>
</dbReference>
<feature type="domain" description="RNA polymerase sigma factor 70 region 4 type 2" evidence="6">
    <location>
        <begin position="128"/>
        <end position="171"/>
    </location>
</feature>
<dbReference type="SUPFAM" id="SSF88946">
    <property type="entry name" value="Sigma2 domain of RNA polymerase sigma factors"/>
    <property type="match status" value="1"/>
</dbReference>
<dbReference type="NCBIfam" id="TIGR02985">
    <property type="entry name" value="Sig70_bacteroi1"/>
    <property type="match status" value="1"/>
</dbReference>
<comment type="similarity">
    <text evidence="1">Belongs to the sigma-70 factor family. ECF subfamily.</text>
</comment>
<evidence type="ECO:0000256" key="4">
    <source>
        <dbReference type="ARBA" id="ARBA00023163"/>
    </source>
</evidence>
<keyword evidence="7" id="KW-0240">DNA-directed RNA polymerase</keyword>
<evidence type="ECO:0000313" key="7">
    <source>
        <dbReference type="EMBL" id="GGZ14855.1"/>
    </source>
</evidence>
<keyword evidence="2" id="KW-0805">Transcription regulation</keyword>
<dbReference type="Pfam" id="PF04542">
    <property type="entry name" value="Sigma70_r2"/>
    <property type="match status" value="1"/>
</dbReference>
<dbReference type="InterPro" id="IPR014327">
    <property type="entry name" value="RNA_pol_sigma70_bacteroid"/>
</dbReference>
<dbReference type="GO" id="GO:0000428">
    <property type="term" value="C:DNA-directed RNA polymerase complex"/>
    <property type="evidence" value="ECO:0007669"/>
    <property type="project" value="UniProtKB-KW"/>
</dbReference>
<reference evidence="7" key="1">
    <citation type="journal article" date="2014" name="Int. J. Syst. Evol. Microbiol.">
        <title>Complete genome sequence of Corynebacterium casei LMG S-19264T (=DSM 44701T), isolated from a smear-ripened cheese.</title>
        <authorList>
            <consortium name="US DOE Joint Genome Institute (JGI-PGF)"/>
            <person name="Walter F."/>
            <person name="Albersmeier A."/>
            <person name="Kalinowski J."/>
            <person name="Ruckert C."/>
        </authorList>
    </citation>
    <scope>NUCLEOTIDE SEQUENCE</scope>
    <source>
        <strain evidence="7">KCTC 12368</strain>
    </source>
</reference>
<keyword evidence="3" id="KW-0731">Sigma factor</keyword>
<feature type="domain" description="RNA polymerase sigma-70 region 2" evidence="5">
    <location>
        <begin position="34"/>
        <end position="94"/>
    </location>
</feature>
<gene>
    <name evidence="7" type="ORF">GCM10007049_03560</name>
</gene>
<evidence type="ECO:0000256" key="1">
    <source>
        <dbReference type="ARBA" id="ARBA00010641"/>
    </source>
</evidence>
<dbReference type="InterPro" id="IPR013324">
    <property type="entry name" value="RNA_pol_sigma_r3/r4-like"/>
</dbReference>
<dbReference type="Pfam" id="PF08281">
    <property type="entry name" value="Sigma70_r4_2"/>
    <property type="match status" value="1"/>
</dbReference>
<dbReference type="Gene3D" id="1.10.1740.10">
    <property type="match status" value="1"/>
</dbReference>
<accession>A0A918PL40</accession>
<dbReference type="InterPro" id="IPR036388">
    <property type="entry name" value="WH-like_DNA-bd_sf"/>
</dbReference>
<dbReference type="NCBIfam" id="TIGR02937">
    <property type="entry name" value="sigma70-ECF"/>
    <property type="match status" value="1"/>
</dbReference>
<name>A0A918PL40_9BACT</name>
<dbReference type="CDD" id="cd06171">
    <property type="entry name" value="Sigma70_r4"/>
    <property type="match status" value="1"/>
</dbReference>
<comment type="caution">
    <text evidence="7">The sequence shown here is derived from an EMBL/GenBank/DDBJ whole genome shotgun (WGS) entry which is preliminary data.</text>
</comment>
<dbReference type="EMBL" id="BMWX01000001">
    <property type="protein sequence ID" value="GGZ14855.1"/>
    <property type="molecule type" value="Genomic_DNA"/>
</dbReference>
<dbReference type="GO" id="GO:0006352">
    <property type="term" value="P:DNA-templated transcription initiation"/>
    <property type="evidence" value="ECO:0007669"/>
    <property type="project" value="InterPro"/>
</dbReference>
<keyword evidence="4" id="KW-0804">Transcription</keyword>
<sequence length="199" mass="22740">MSYLNTHFEEKTLIKSLKKGDEKAFKAAYDLFFPSLFRYSIKFLKSKELAEEVVHDVFLKLWNHRERLHDDGLLSPFLYKICKNHILNTLEKASKNPVLLNEITAAQIFSKDTGPEDLLIARELESSIKNAIDSLPPIRQHVFKLCRVEGKSYEEAASILGITTGTVNSHIIKANRSLKAFLKLSINFLLISLSVFLMN</sequence>
<evidence type="ECO:0000256" key="2">
    <source>
        <dbReference type="ARBA" id="ARBA00023015"/>
    </source>
</evidence>
<dbReference type="InterPro" id="IPR013249">
    <property type="entry name" value="RNA_pol_sigma70_r4_t2"/>
</dbReference>
<dbReference type="InterPro" id="IPR013325">
    <property type="entry name" value="RNA_pol_sigma_r2"/>
</dbReference>
<dbReference type="InterPro" id="IPR014284">
    <property type="entry name" value="RNA_pol_sigma-70_dom"/>
</dbReference>
<dbReference type="AlphaFoldDB" id="A0A918PL40"/>
<dbReference type="GO" id="GO:0016987">
    <property type="term" value="F:sigma factor activity"/>
    <property type="evidence" value="ECO:0007669"/>
    <property type="project" value="UniProtKB-KW"/>
</dbReference>
<organism evidence="7 8">
    <name type="scientific">Echinicola pacifica</name>
    <dbReference type="NCBI Taxonomy" id="346377"/>
    <lineage>
        <taxon>Bacteria</taxon>
        <taxon>Pseudomonadati</taxon>
        <taxon>Bacteroidota</taxon>
        <taxon>Cytophagia</taxon>
        <taxon>Cytophagales</taxon>
        <taxon>Cyclobacteriaceae</taxon>
        <taxon>Echinicola</taxon>
    </lineage>
</organism>
<dbReference type="Proteomes" id="UP000619457">
    <property type="component" value="Unassembled WGS sequence"/>
</dbReference>
<dbReference type="SUPFAM" id="SSF88659">
    <property type="entry name" value="Sigma3 and sigma4 domains of RNA polymerase sigma factors"/>
    <property type="match status" value="1"/>
</dbReference>
<dbReference type="PANTHER" id="PTHR43133:SF46">
    <property type="entry name" value="RNA POLYMERASE SIGMA-70 FACTOR ECF SUBFAMILY"/>
    <property type="match status" value="1"/>
</dbReference>
<evidence type="ECO:0000259" key="5">
    <source>
        <dbReference type="Pfam" id="PF04542"/>
    </source>
</evidence>
<keyword evidence="8" id="KW-1185">Reference proteome</keyword>
<dbReference type="GO" id="GO:0003677">
    <property type="term" value="F:DNA binding"/>
    <property type="evidence" value="ECO:0007669"/>
    <property type="project" value="InterPro"/>
</dbReference>
<dbReference type="Gene3D" id="1.10.10.10">
    <property type="entry name" value="Winged helix-like DNA-binding domain superfamily/Winged helix DNA-binding domain"/>
    <property type="match status" value="1"/>
</dbReference>
<dbReference type="PANTHER" id="PTHR43133">
    <property type="entry name" value="RNA POLYMERASE ECF-TYPE SIGMA FACTO"/>
    <property type="match status" value="1"/>
</dbReference>
<evidence type="ECO:0000313" key="8">
    <source>
        <dbReference type="Proteomes" id="UP000619457"/>
    </source>
</evidence>
<proteinExistence type="inferred from homology"/>